<feature type="chain" id="PRO_5014475737" evidence="1">
    <location>
        <begin position="24"/>
        <end position="205"/>
    </location>
</feature>
<dbReference type="InterPro" id="IPR036249">
    <property type="entry name" value="Thioredoxin-like_sf"/>
</dbReference>
<evidence type="ECO:0000313" key="3">
    <source>
        <dbReference type="EMBL" id="AUN95391.1"/>
    </source>
</evidence>
<name>A0A2I6S849_9RHOO</name>
<dbReference type="EMBL" id="CP025682">
    <property type="protein sequence ID" value="AUN95391.1"/>
    <property type="molecule type" value="Genomic_DNA"/>
</dbReference>
<keyword evidence="1" id="KW-0732">Signal</keyword>
<feature type="signal peptide" evidence="1">
    <location>
        <begin position="1"/>
        <end position="23"/>
    </location>
</feature>
<accession>A0A2I6S849</accession>
<dbReference type="OrthoDB" id="9781543at2"/>
<dbReference type="Proteomes" id="UP000242205">
    <property type="component" value="Chromosome"/>
</dbReference>
<dbReference type="PANTHER" id="PTHR43640">
    <property type="entry name" value="OS07G0260300 PROTEIN"/>
    <property type="match status" value="1"/>
</dbReference>
<dbReference type="InterPro" id="IPR047262">
    <property type="entry name" value="PRX-like1"/>
</dbReference>
<evidence type="ECO:0000256" key="1">
    <source>
        <dbReference type="SAM" id="SignalP"/>
    </source>
</evidence>
<dbReference type="GO" id="GO:0016209">
    <property type="term" value="F:antioxidant activity"/>
    <property type="evidence" value="ECO:0007669"/>
    <property type="project" value="InterPro"/>
</dbReference>
<dbReference type="PROSITE" id="PS51352">
    <property type="entry name" value="THIOREDOXIN_2"/>
    <property type="match status" value="1"/>
</dbReference>
<evidence type="ECO:0000259" key="2">
    <source>
        <dbReference type="PROSITE" id="PS51352"/>
    </source>
</evidence>
<dbReference type="PANTHER" id="PTHR43640:SF1">
    <property type="entry name" value="THIOREDOXIN-DEPENDENT PEROXIREDOXIN"/>
    <property type="match status" value="1"/>
</dbReference>
<dbReference type="Pfam" id="PF00578">
    <property type="entry name" value="AhpC-TSA"/>
    <property type="match status" value="1"/>
</dbReference>
<reference evidence="3 4" key="1">
    <citation type="submission" date="2018-01" db="EMBL/GenBank/DDBJ databases">
        <authorList>
            <person name="Fu G.-Y."/>
        </authorList>
    </citation>
    <scope>NUCLEOTIDE SEQUENCE [LARGE SCALE GENOMIC DNA]</scope>
    <source>
        <strain evidence="3 4">SY39</strain>
    </source>
</reference>
<sequence length="205" mass="21619">MTIRPLIAAALAAGLFIPLATLAAPEVGKPAPDFKAMAADGTTVELSALRGKTVVLEWTNHDCPFVMKHYRTGNMQATQAKAAEQGALWFQVISSEPGSQGHVSGERAQALNAERDVTAVTNTLIDEDGKVGRAYGAQVTPHMYVIDAEGVLQYMGGIDSIATARDADIEKATNYVVEALDAVKAGEPAPNPVTRAYGCTVKYAS</sequence>
<dbReference type="SUPFAM" id="SSF52833">
    <property type="entry name" value="Thioredoxin-like"/>
    <property type="match status" value="1"/>
</dbReference>
<dbReference type="InterPro" id="IPR013766">
    <property type="entry name" value="Thioredoxin_domain"/>
</dbReference>
<dbReference type="KEGG" id="atw:C0099_10915"/>
<dbReference type="InterPro" id="IPR000866">
    <property type="entry name" value="AhpC/TSA"/>
</dbReference>
<dbReference type="RefSeq" id="WP_102247440.1">
    <property type="nucleotide sequence ID" value="NZ_CP025682.1"/>
</dbReference>
<dbReference type="GO" id="GO:0016491">
    <property type="term" value="F:oxidoreductase activity"/>
    <property type="evidence" value="ECO:0007669"/>
    <property type="project" value="InterPro"/>
</dbReference>
<dbReference type="Gene3D" id="3.40.30.10">
    <property type="entry name" value="Glutaredoxin"/>
    <property type="match status" value="1"/>
</dbReference>
<dbReference type="AlphaFoldDB" id="A0A2I6S849"/>
<evidence type="ECO:0000313" key="4">
    <source>
        <dbReference type="Proteomes" id="UP000242205"/>
    </source>
</evidence>
<organism evidence="3 4">
    <name type="scientific">Pseudazoarcus pumilus</name>
    <dbReference type="NCBI Taxonomy" id="2067960"/>
    <lineage>
        <taxon>Bacteria</taxon>
        <taxon>Pseudomonadati</taxon>
        <taxon>Pseudomonadota</taxon>
        <taxon>Betaproteobacteria</taxon>
        <taxon>Rhodocyclales</taxon>
        <taxon>Zoogloeaceae</taxon>
        <taxon>Pseudazoarcus</taxon>
    </lineage>
</organism>
<proteinExistence type="predicted"/>
<gene>
    <name evidence="3" type="ORF">C0099_10915</name>
</gene>
<protein>
    <submittedName>
        <fullName evidence="3">Thioredoxin family protein</fullName>
    </submittedName>
</protein>
<keyword evidence="4" id="KW-1185">Reference proteome</keyword>
<feature type="domain" description="Thioredoxin" evidence="2">
    <location>
        <begin position="25"/>
        <end position="185"/>
    </location>
</feature>